<dbReference type="EC" id="2.1.1.221" evidence="1"/>
<dbReference type="GO" id="GO:0005634">
    <property type="term" value="C:nucleus"/>
    <property type="evidence" value="ECO:0007669"/>
    <property type="project" value="TreeGrafter"/>
</dbReference>
<feature type="compositionally biased region" description="Low complexity" evidence="9">
    <location>
        <begin position="60"/>
        <end position="70"/>
    </location>
</feature>
<dbReference type="GO" id="GO:0000049">
    <property type="term" value="F:tRNA binding"/>
    <property type="evidence" value="ECO:0007669"/>
    <property type="project" value="TreeGrafter"/>
</dbReference>
<dbReference type="Gene3D" id="3.40.1280.30">
    <property type="match status" value="1"/>
</dbReference>
<dbReference type="EMBL" id="LJZO01000009">
    <property type="protein sequence ID" value="ROW00077.1"/>
    <property type="molecule type" value="Genomic_DNA"/>
</dbReference>
<feature type="compositionally biased region" description="Acidic residues" evidence="9">
    <location>
        <begin position="406"/>
        <end position="425"/>
    </location>
</feature>
<dbReference type="InterPro" id="IPR007356">
    <property type="entry name" value="tRNA_m1G_MeTrfase_euk"/>
</dbReference>
<evidence type="ECO:0000313" key="12">
    <source>
        <dbReference type="Proteomes" id="UP000284375"/>
    </source>
</evidence>
<dbReference type="InterPro" id="IPR028564">
    <property type="entry name" value="MT_TRM10-typ"/>
</dbReference>
<evidence type="ECO:0000256" key="7">
    <source>
        <dbReference type="ARBA" id="ARBA00032166"/>
    </source>
</evidence>
<comment type="catalytic activity">
    <reaction evidence="8">
        <text>guanosine(9) in tRNA + S-adenosyl-L-methionine = N(1)-methylguanosine(9) in tRNA + S-adenosyl-L-homocysteine + H(+)</text>
        <dbReference type="Rhea" id="RHEA:43156"/>
        <dbReference type="Rhea" id="RHEA-COMP:10367"/>
        <dbReference type="Rhea" id="RHEA-COMP:10368"/>
        <dbReference type="ChEBI" id="CHEBI:15378"/>
        <dbReference type="ChEBI" id="CHEBI:57856"/>
        <dbReference type="ChEBI" id="CHEBI:59789"/>
        <dbReference type="ChEBI" id="CHEBI:73542"/>
        <dbReference type="ChEBI" id="CHEBI:74269"/>
        <dbReference type="EC" id="2.1.1.221"/>
    </reaction>
</comment>
<sequence>MTMEIDQNAPAVEAPPSSERPMGDAPAQTEEIKSRKRQREQDDDDQERALENGQAEPSGEGDAAAVAATDGTEEPKLSKNQMRKLKRQKVWEERRQDRKVQRKEKRHEKTARNRLERHERAAELARAEGIDEGEALRRIVSLEKQNQKKNKQMYVVPVSLIIDCDFEKYMHDNELVSLGAQITRSYSMNKQGEYQAHILVSSWGGKLKERFETVLKNTHKNWRGVSFVQEDFVEAGKVAWDIMHGPKGGKRCPTLGGDDRQDGEQQSDDVAADEGAELGQEAAPGPDKETSSSGEPVPAFTTDSVVYLSADSPNTLDRLEPNTSYVIGGLVDRNREKFLCQRRAEGKNIRTAKLPIGEYLQMASRQVLATNHVVEIMCKWLETGDWGKAFMEVIPRRKGGRLKGEDGEEDAVADADADEQGDDASEVGAEQGGEDGRKEGEREADDTANAEA</sequence>
<feature type="region of interest" description="Disordered" evidence="9">
    <location>
        <begin position="400"/>
        <end position="452"/>
    </location>
</feature>
<dbReference type="OrthoDB" id="278300at2759"/>
<feature type="compositionally biased region" description="Acidic residues" evidence="9">
    <location>
        <begin position="442"/>
        <end position="452"/>
    </location>
</feature>
<dbReference type="AlphaFoldDB" id="A0A423W9Q5"/>
<dbReference type="PANTHER" id="PTHR13563">
    <property type="entry name" value="TRNA (GUANINE-9-) METHYLTRANSFERASE"/>
    <property type="match status" value="1"/>
</dbReference>
<evidence type="ECO:0000256" key="3">
    <source>
        <dbReference type="ARBA" id="ARBA00022603"/>
    </source>
</evidence>
<organism evidence="11 12">
    <name type="scientific">Cytospora chrysosperma</name>
    <name type="common">Cytospora canker fungus</name>
    <name type="synonym">Sphaeria chrysosperma</name>
    <dbReference type="NCBI Taxonomy" id="252740"/>
    <lineage>
        <taxon>Eukaryota</taxon>
        <taxon>Fungi</taxon>
        <taxon>Dikarya</taxon>
        <taxon>Ascomycota</taxon>
        <taxon>Pezizomycotina</taxon>
        <taxon>Sordariomycetes</taxon>
        <taxon>Sordariomycetidae</taxon>
        <taxon>Diaporthales</taxon>
        <taxon>Cytosporaceae</taxon>
        <taxon>Cytospora</taxon>
    </lineage>
</organism>
<proteinExistence type="predicted"/>
<feature type="compositionally biased region" description="Basic residues" evidence="9">
    <location>
        <begin position="100"/>
        <end position="109"/>
    </location>
</feature>
<evidence type="ECO:0000256" key="8">
    <source>
        <dbReference type="ARBA" id="ARBA00048434"/>
    </source>
</evidence>
<dbReference type="InterPro" id="IPR038459">
    <property type="entry name" value="MT_TRM10-typ_sf"/>
</dbReference>
<dbReference type="Proteomes" id="UP000284375">
    <property type="component" value="Unassembled WGS sequence"/>
</dbReference>
<keyword evidence="3" id="KW-0489">Methyltransferase</keyword>
<dbReference type="PANTHER" id="PTHR13563:SF13">
    <property type="entry name" value="TRNA METHYLTRANSFERASE 10 HOMOLOG A"/>
    <property type="match status" value="1"/>
</dbReference>
<evidence type="ECO:0000256" key="4">
    <source>
        <dbReference type="ARBA" id="ARBA00022679"/>
    </source>
</evidence>
<reference evidence="11 12" key="1">
    <citation type="submission" date="2015-09" db="EMBL/GenBank/DDBJ databases">
        <title>Host preference determinants of Valsa canker pathogens revealed by comparative genomics.</title>
        <authorList>
            <person name="Yin Z."/>
            <person name="Huang L."/>
        </authorList>
    </citation>
    <scope>NUCLEOTIDE SEQUENCE [LARGE SCALE GENOMIC DNA]</scope>
    <source>
        <strain evidence="11 12">YSFL</strain>
    </source>
</reference>
<evidence type="ECO:0000256" key="9">
    <source>
        <dbReference type="SAM" id="MobiDB-lite"/>
    </source>
</evidence>
<evidence type="ECO:0000256" key="6">
    <source>
        <dbReference type="ARBA" id="ARBA00031792"/>
    </source>
</evidence>
<dbReference type="GO" id="GO:0052905">
    <property type="term" value="F:tRNA (guanosine(9)-N1)-methyltransferase activity"/>
    <property type="evidence" value="ECO:0007669"/>
    <property type="project" value="UniProtKB-EC"/>
</dbReference>
<keyword evidence="5" id="KW-0949">S-adenosyl-L-methionine</keyword>
<dbReference type="STRING" id="252740.A0A423W9Q5"/>
<gene>
    <name evidence="11" type="ORF">VSDG_03530</name>
</gene>
<keyword evidence="12" id="KW-1185">Reference proteome</keyword>
<dbReference type="GO" id="GO:0002939">
    <property type="term" value="P:tRNA N1-guanine methylation"/>
    <property type="evidence" value="ECO:0007669"/>
    <property type="project" value="TreeGrafter"/>
</dbReference>
<evidence type="ECO:0000259" key="10">
    <source>
        <dbReference type="PROSITE" id="PS51675"/>
    </source>
</evidence>
<evidence type="ECO:0000256" key="5">
    <source>
        <dbReference type="ARBA" id="ARBA00022691"/>
    </source>
</evidence>
<evidence type="ECO:0000313" key="11">
    <source>
        <dbReference type="EMBL" id="ROW00077.1"/>
    </source>
</evidence>
<dbReference type="CDD" id="cd18089">
    <property type="entry name" value="SPOUT_Trm10-like"/>
    <property type="match status" value="1"/>
</dbReference>
<feature type="region of interest" description="Disordered" evidence="9">
    <location>
        <begin position="249"/>
        <end position="270"/>
    </location>
</feature>
<evidence type="ECO:0000256" key="1">
    <source>
        <dbReference type="ARBA" id="ARBA00012797"/>
    </source>
</evidence>
<feature type="region of interest" description="Disordered" evidence="9">
    <location>
        <begin position="1"/>
        <end position="116"/>
    </location>
</feature>
<feature type="compositionally biased region" description="Basic and acidic residues" evidence="9">
    <location>
        <begin position="89"/>
        <end position="99"/>
    </location>
</feature>
<keyword evidence="4" id="KW-0808">Transferase</keyword>
<name>A0A423W9Q5_CYTCH</name>
<accession>A0A423W9Q5</accession>
<feature type="domain" description="SAM-dependent MTase TRM10-type" evidence="10">
    <location>
        <begin position="145"/>
        <end position="401"/>
    </location>
</feature>
<comment type="caution">
    <text evidence="11">The sequence shown here is derived from an EMBL/GenBank/DDBJ whole genome shotgun (WGS) entry which is preliminary data.</text>
</comment>
<evidence type="ECO:0000256" key="2">
    <source>
        <dbReference type="ARBA" id="ARBA00020451"/>
    </source>
</evidence>
<protein>
    <recommendedName>
        <fullName evidence="2">tRNA (guanine(9)-N1)-methyltransferase</fullName>
        <ecNumber evidence="1">2.1.1.221</ecNumber>
    </recommendedName>
    <alternativeName>
        <fullName evidence="7">tRNA methyltransferase 10</fullName>
    </alternativeName>
    <alternativeName>
        <fullName evidence="6">tRNA(m1G9)-methyltransferase</fullName>
    </alternativeName>
</protein>
<dbReference type="PROSITE" id="PS51675">
    <property type="entry name" value="SAM_MT_TRM10"/>
    <property type="match status" value="1"/>
</dbReference>